<dbReference type="OrthoDB" id="6272197at2759"/>
<feature type="compositionally biased region" description="Basic and acidic residues" evidence="1">
    <location>
        <begin position="26"/>
        <end position="40"/>
    </location>
</feature>
<dbReference type="InterPro" id="IPR039495">
    <property type="entry name" value="TAF1A"/>
</dbReference>
<dbReference type="EnsemblMetazoa" id="XM_038218453.1">
    <property type="protein sequence ID" value="XP_038074381.1"/>
    <property type="gene ID" value="LOC119742506"/>
</dbReference>
<reference evidence="2" key="1">
    <citation type="submission" date="2022-11" db="UniProtKB">
        <authorList>
            <consortium name="EnsemblMetazoa"/>
        </authorList>
    </citation>
    <scope>IDENTIFICATION</scope>
</reference>
<dbReference type="Proteomes" id="UP000887568">
    <property type="component" value="Unplaced"/>
</dbReference>
<dbReference type="InterPro" id="IPR052669">
    <property type="entry name" value="SL1/TIF-IB_Component"/>
</dbReference>
<feature type="region of interest" description="Disordered" evidence="1">
    <location>
        <begin position="1"/>
        <end position="53"/>
    </location>
</feature>
<sequence>MEEDVDNEPLESISELDDDEDPNNIDSDHSSDSTETRDSEASSVFGEEGQPSFQYDGQSLAGLSSFIRKTITRPLTSADRTGFWLLLAALKHCLLTHRWREASQAMEMVCLYPTHVHDDYMWKCGTEILYNYPDADPELIMQFTSKMEGIWHRHKRKKLEKVFYLLSRGQFKDAEFEIQSAKMTSRGLSIRDEDRAKYWVMMSKAYAGLLKYAEWYQECLLPRQQMDNDQPNKDGAGFRYRDESCDFTIPVPDEPGVWDIFITKQAEILETNGKLDVARELLQNYCVSCPDNPNAYRYLYRHLKRNNGDQEEMIRVLKDYVRRIPSDVLALELVSLLNQGLKTKNPDYSDKIGLIIKVLFDMLDYPCWYERLAPWKALAKHLTKIVQKKDCAGMGAIMACWRQRDWWLSYHFNEKTVKRLLKKNKKVALQKAVIVSLMQTPDSTFVIHVRNCFTKREDKKSCKQLDKARKLAKKCAKLGLR</sequence>
<dbReference type="GO" id="GO:0000120">
    <property type="term" value="C:RNA polymerase I transcription regulator complex"/>
    <property type="evidence" value="ECO:0007669"/>
    <property type="project" value="InterPro"/>
</dbReference>
<dbReference type="GO" id="GO:0006360">
    <property type="term" value="P:transcription by RNA polymerase I"/>
    <property type="evidence" value="ECO:0007669"/>
    <property type="project" value="InterPro"/>
</dbReference>
<name>A0A914BEI7_PATMI</name>
<dbReference type="RefSeq" id="XP_038074381.1">
    <property type="nucleotide sequence ID" value="XM_038218453.1"/>
</dbReference>
<feature type="compositionally biased region" description="Acidic residues" evidence="1">
    <location>
        <begin position="1"/>
        <end position="23"/>
    </location>
</feature>
<dbReference type="GeneID" id="119742506"/>
<keyword evidence="3" id="KW-1185">Reference proteome</keyword>
<dbReference type="PANTHER" id="PTHR32122">
    <property type="entry name" value="TATA BOX-BINDING PROTEIN ASSOCIATED FACTOR RNA POLYMERASE I SUBUNIT A"/>
    <property type="match status" value="1"/>
</dbReference>
<evidence type="ECO:0008006" key="4">
    <source>
        <dbReference type="Google" id="ProtNLM"/>
    </source>
</evidence>
<dbReference type="OMA" id="HFTRFHA"/>
<evidence type="ECO:0000313" key="2">
    <source>
        <dbReference type="EnsemblMetazoa" id="XP_038074381.1"/>
    </source>
</evidence>
<dbReference type="Pfam" id="PF14929">
    <property type="entry name" value="TAF1_subA"/>
    <property type="match status" value="1"/>
</dbReference>
<organism evidence="2 3">
    <name type="scientific">Patiria miniata</name>
    <name type="common">Bat star</name>
    <name type="synonym">Asterina miniata</name>
    <dbReference type="NCBI Taxonomy" id="46514"/>
    <lineage>
        <taxon>Eukaryota</taxon>
        <taxon>Metazoa</taxon>
        <taxon>Echinodermata</taxon>
        <taxon>Eleutherozoa</taxon>
        <taxon>Asterozoa</taxon>
        <taxon>Asteroidea</taxon>
        <taxon>Valvatacea</taxon>
        <taxon>Valvatida</taxon>
        <taxon>Asterinidae</taxon>
        <taxon>Patiria</taxon>
    </lineage>
</organism>
<proteinExistence type="predicted"/>
<protein>
    <recommendedName>
        <fullName evidence="4">TATA box-binding protein-associated factor RNA polymerase I subunit A</fullName>
    </recommendedName>
</protein>
<dbReference type="PANTHER" id="PTHR32122:SF1">
    <property type="entry name" value="TATA BOX-BINDING PROTEIN-ASSOCIATED FACTOR RNA POLYMERASE I SUBUNIT A"/>
    <property type="match status" value="1"/>
</dbReference>
<accession>A0A914BEI7</accession>
<evidence type="ECO:0000256" key="1">
    <source>
        <dbReference type="SAM" id="MobiDB-lite"/>
    </source>
</evidence>
<dbReference type="AlphaFoldDB" id="A0A914BEI7"/>
<evidence type="ECO:0000313" key="3">
    <source>
        <dbReference type="Proteomes" id="UP000887568"/>
    </source>
</evidence>